<name>A0ABP7Z5V5_9ACTN</name>
<evidence type="ECO:0000256" key="1">
    <source>
        <dbReference type="SAM" id="MobiDB-lite"/>
    </source>
</evidence>
<proteinExistence type="predicted"/>
<evidence type="ECO:0000313" key="2">
    <source>
        <dbReference type="EMBL" id="GAA4147824.1"/>
    </source>
</evidence>
<dbReference type="EMBL" id="BAABDO010000069">
    <property type="protein sequence ID" value="GAA4147824.1"/>
    <property type="molecule type" value="Genomic_DNA"/>
</dbReference>
<reference evidence="3" key="1">
    <citation type="journal article" date="2019" name="Int. J. Syst. Evol. Microbiol.">
        <title>The Global Catalogue of Microorganisms (GCM) 10K type strain sequencing project: providing services to taxonomists for standard genome sequencing and annotation.</title>
        <authorList>
            <consortium name="The Broad Institute Genomics Platform"/>
            <consortium name="The Broad Institute Genome Sequencing Center for Infectious Disease"/>
            <person name="Wu L."/>
            <person name="Ma J."/>
        </authorList>
    </citation>
    <scope>NUCLEOTIDE SEQUENCE [LARGE SCALE GENOMIC DNA]</scope>
    <source>
        <strain evidence="3">JCM 17316</strain>
    </source>
</reference>
<organism evidence="2 3">
    <name type="scientific">Actinomadura keratinilytica</name>
    <dbReference type="NCBI Taxonomy" id="547461"/>
    <lineage>
        <taxon>Bacteria</taxon>
        <taxon>Bacillati</taxon>
        <taxon>Actinomycetota</taxon>
        <taxon>Actinomycetes</taxon>
        <taxon>Streptosporangiales</taxon>
        <taxon>Thermomonosporaceae</taxon>
        <taxon>Actinomadura</taxon>
    </lineage>
</organism>
<dbReference type="Proteomes" id="UP001500266">
    <property type="component" value="Unassembled WGS sequence"/>
</dbReference>
<gene>
    <name evidence="2" type="ORF">GCM10022416_41500</name>
</gene>
<sequence>MLRRRDQLAGTSPEPCTRLHEEEAKADTERVVSTASVRTDRPARYGKQLVSHLGRRATGEWDDDSAAGRIDFDGGGRVEPSCGEGVLDLRLETAADGQARLEDVVGRHLVRFGARDGLLVEWTRGDGTRGTAQRGGTPP</sequence>
<dbReference type="Pfam" id="PF09981">
    <property type="entry name" value="DUF2218"/>
    <property type="match status" value="1"/>
</dbReference>
<accession>A0ABP7Z5V5</accession>
<feature type="compositionally biased region" description="Basic and acidic residues" evidence="1">
    <location>
        <begin position="17"/>
        <end position="30"/>
    </location>
</feature>
<dbReference type="Gene3D" id="3.30.310.50">
    <property type="entry name" value="Alpha-D-phosphohexomutase, C-terminal domain"/>
    <property type="match status" value="1"/>
</dbReference>
<evidence type="ECO:0000313" key="3">
    <source>
        <dbReference type="Proteomes" id="UP001500266"/>
    </source>
</evidence>
<protein>
    <recommendedName>
        <fullName evidence="4">DUF2218 domain-containing protein</fullName>
    </recommendedName>
</protein>
<evidence type="ECO:0008006" key="4">
    <source>
        <dbReference type="Google" id="ProtNLM"/>
    </source>
</evidence>
<keyword evidence="3" id="KW-1185">Reference proteome</keyword>
<feature type="region of interest" description="Disordered" evidence="1">
    <location>
        <begin position="1"/>
        <end position="77"/>
    </location>
</feature>
<dbReference type="InterPro" id="IPR014543">
    <property type="entry name" value="UCP028291"/>
</dbReference>
<comment type="caution">
    <text evidence="2">The sequence shown here is derived from an EMBL/GenBank/DDBJ whole genome shotgun (WGS) entry which is preliminary data.</text>
</comment>